<evidence type="ECO:0000259" key="11">
    <source>
        <dbReference type="Pfam" id="PF18962"/>
    </source>
</evidence>
<keyword evidence="2" id="KW-0645">Protease</keyword>
<dbReference type="InterPro" id="IPR024079">
    <property type="entry name" value="MetalloPept_cat_dom_sf"/>
</dbReference>
<evidence type="ECO:0000256" key="3">
    <source>
        <dbReference type="ARBA" id="ARBA00022723"/>
    </source>
</evidence>
<feature type="domain" description="Peptidase M43 pregnancy-associated plasma-A" evidence="10">
    <location>
        <begin position="200"/>
        <end position="346"/>
    </location>
</feature>
<keyword evidence="5" id="KW-0378">Hydrolase</keyword>
<dbReference type="PANTHER" id="PTHR47466">
    <property type="match status" value="1"/>
</dbReference>
<reference evidence="13" key="1">
    <citation type="submission" date="2016-10" db="EMBL/GenBank/DDBJ databases">
        <authorList>
            <person name="Varghese N."/>
            <person name="Submissions S."/>
        </authorList>
    </citation>
    <scope>NUCLEOTIDE SEQUENCE [LARGE SCALE GENOMIC DNA]</scope>
    <source>
        <strain evidence="13">DSM 23445</strain>
    </source>
</reference>
<evidence type="ECO:0000256" key="8">
    <source>
        <dbReference type="ARBA" id="ARBA00023157"/>
    </source>
</evidence>
<keyword evidence="7" id="KW-0482">Metalloprotease</keyword>
<dbReference type="RefSeq" id="WP_244545494.1">
    <property type="nucleotide sequence ID" value="NZ_FPBF01000003.1"/>
</dbReference>
<dbReference type="GO" id="GO:0008237">
    <property type="term" value="F:metallopeptidase activity"/>
    <property type="evidence" value="ECO:0007669"/>
    <property type="project" value="UniProtKB-KW"/>
</dbReference>
<dbReference type="GO" id="GO:0046872">
    <property type="term" value="F:metal ion binding"/>
    <property type="evidence" value="ECO:0007669"/>
    <property type="project" value="UniProtKB-KW"/>
</dbReference>
<dbReference type="Gene3D" id="3.40.390.10">
    <property type="entry name" value="Collagenase (Catalytic Domain)"/>
    <property type="match status" value="1"/>
</dbReference>
<dbReference type="GO" id="GO:0006508">
    <property type="term" value="P:proteolysis"/>
    <property type="evidence" value="ECO:0007669"/>
    <property type="project" value="UniProtKB-KW"/>
</dbReference>
<gene>
    <name evidence="12" type="ORF">SAMN04489724_2285</name>
</gene>
<keyword evidence="4 9" id="KW-0732">Signal</keyword>
<dbReference type="NCBIfam" id="NF038128">
    <property type="entry name" value="choice_anch_J"/>
    <property type="match status" value="2"/>
</dbReference>
<evidence type="ECO:0000256" key="7">
    <source>
        <dbReference type="ARBA" id="ARBA00023049"/>
    </source>
</evidence>
<feature type="signal peptide" evidence="9">
    <location>
        <begin position="1"/>
        <end position="27"/>
    </location>
</feature>
<feature type="domain" description="Secretion system C-terminal sorting" evidence="11">
    <location>
        <begin position="949"/>
        <end position="1024"/>
    </location>
</feature>
<keyword evidence="3" id="KW-0479">Metal-binding</keyword>
<dbReference type="InterPro" id="IPR026444">
    <property type="entry name" value="Secre_tail"/>
</dbReference>
<comment type="similarity">
    <text evidence="1">Belongs to the peptidase M43B family.</text>
</comment>
<dbReference type="PANTHER" id="PTHR47466:SF1">
    <property type="entry name" value="METALLOPROTEASE MEP1 (AFU_ORTHOLOGUE AFUA_1G07730)-RELATED"/>
    <property type="match status" value="1"/>
</dbReference>
<evidence type="ECO:0000256" key="1">
    <source>
        <dbReference type="ARBA" id="ARBA00008721"/>
    </source>
</evidence>
<dbReference type="InterPro" id="IPR008754">
    <property type="entry name" value="Peptidase_M43"/>
</dbReference>
<dbReference type="Proteomes" id="UP000199673">
    <property type="component" value="Unassembled WGS sequence"/>
</dbReference>
<evidence type="ECO:0000313" key="13">
    <source>
        <dbReference type="Proteomes" id="UP000199673"/>
    </source>
</evidence>
<evidence type="ECO:0000313" key="12">
    <source>
        <dbReference type="EMBL" id="SFT84764.1"/>
    </source>
</evidence>
<evidence type="ECO:0000259" key="10">
    <source>
        <dbReference type="Pfam" id="PF05572"/>
    </source>
</evidence>
<dbReference type="STRING" id="305507.SAMN04489724_2285"/>
<dbReference type="CDD" id="cd04275">
    <property type="entry name" value="ZnMc_pappalysin_like"/>
    <property type="match status" value="1"/>
</dbReference>
<organism evidence="12 13">
    <name type="scientific">Algoriphagus locisalis</name>
    <dbReference type="NCBI Taxonomy" id="305507"/>
    <lineage>
        <taxon>Bacteria</taxon>
        <taxon>Pseudomonadati</taxon>
        <taxon>Bacteroidota</taxon>
        <taxon>Cytophagia</taxon>
        <taxon>Cytophagales</taxon>
        <taxon>Cyclobacteriaceae</taxon>
        <taxon>Algoriphagus</taxon>
    </lineage>
</organism>
<evidence type="ECO:0000256" key="6">
    <source>
        <dbReference type="ARBA" id="ARBA00022833"/>
    </source>
</evidence>
<dbReference type="InterPro" id="IPR013783">
    <property type="entry name" value="Ig-like_fold"/>
</dbReference>
<dbReference type="Gene3D" id="2.60.40.10">
    <property type="entry name" value="Immunoglobulins"/>
    <property type="match status" value="1"/>
</dbReference>
<dbReference type="Pfam" id="PF18962">
    <property type="entry name" value="Por_Secre_tail"/>
    <property type="match status" value="1"/>
</dbReference>
<evidence type="ECO:0000256" key="9">
    <source>
        <dbReference type="SAM" id="SignalP"/>
    </source>
</evidence>
<evidence type="ECO:0000256" key="5">
    <source>
        <dbReference type="ARBA" id="ARBA00022801"/>
    </source>
</evidence>
<dbReference type="NCBIfam" id="TIGR04183">
    <property type="entry name" value="Por_Secre_tail"/>
    <property type="match status" value="1"/>
</dbReference>
<name>A0A1I7BC91_9BACT</name>
<dbReference type="EMBL" id="FPBF01000003">
    <property type="protein sequence ID" value="SFT84764.1"/>
    <property type="molecule type" value="Genomic_DNA"/>
</dbReference>
<proteinExistence type="inferred from homology"/>
<evidence type="ECO:0000256" key="4">
    <source>
        <dbReference type="ARBA" id="ARBA00022729"/>
    </source>
</evidence>
<dbReference type="SUPFAM" id="SSF55486">
    <property type="entry name" value="Metalloproteases ('zincins'), catalytic domain"/>
    <property type="match status" value="1"/>
</dbReference>
<keyword evidence="8" id="KW-1015">Disulfide bond</keyword>
<accession>A0A1I7BC91</accession>
<sequence length="1025" mass="112543">MKKGFRFIVKASMLLIGAFFVFSSGFAQQFQTLDITNQLNPTNSHTHREKCGHVILEQKMEKEMGYFGSKPFFENWINDKIEDQKDTPQILFRANNDPILIPVVVHVIHNGEGEGQGTNVPVSQIEEQLRILNEDFQRLNADAANTPAEFLPVAGQINIEFILAKQDPSGLPTSGITRTAGSKSTYDPNTDASIIGQLIQWNPDEYMNMYVVPLVSPFIGYASFPVSDLPGLTGAPTSAITDGVVIDYRYFGIGGSAVSSSRGRTATHEVGHFFGLRHIWGDGGCGVDDFVADTPLQDNSNNTCSANASRFSCDSNDMIQNYMDYTPDACMNLFTQGQVERFEVVLANSPRRVTLINNRATEEPELAENDLAIARVLEPGEFECDPIINPSIEVLNAGQNTLTSGRIELRRNGTVLESKRVTFNLATGERFLVNFNEFTLLPNTNNIEFRITQANDVADLTVANNSRTINPILEQPVDLPYAQDLSTFPAPWAISNPDQLTTWEKRNLTISGTAQDLVSIRHYEYEAPGQLDYFISPIINLAEYPNAQLVFELAYAPYDQAGFTDGLIVAVSQDCGNIFDIANAPYDKSGVELQTTAATLDEFIPSNNTQFRTELVNLSEYADLGSVRLAFISENAYGNNIYIRNIRILPNEEFNYSLSVDEVRAPTPISDGALEVDSVALTNTGNLPINSFLFSTTNNNANLRTYVASGATIQPGQRFVITTPTAASTGKNGLKYVASNPNFDQNENNADSVMLFVVQSETTIPVPWRQNFNNATVLTPWQTINPETDAAAWSVSAVSNGEGPNNVAELNTILAGRSYWLGTPMFDLSVSRQASVFFDLSAGQVSPSTTLKVLASENGGNNYSEVWSVSGAELSTVSVGESNPNSAGDYTRKYVNLSDFAGTGKTQTRLAFLVEGGNESDSPIYLDNIELFLNANPEPVIPAVGMSVVYPNPARDFFNIAFNLSDFEDVTIQVISSTGALVQEIEYPMTLNQTYTFSTQLFSKGVFIINISSNTIRETRRLIIN</sequence>
<keyword evidence="13" id="KW-1185">Reference proteome</keyword>
<feature type="chain" id="PRO_5011522227" evidence="9">
    <location>
        <begin position="28"/>
        <end position="1025"/>
    </location>
</feature>
<dbReference type="Pfam" id="PF05572">
    <property type="entry name" value="Peptidase_M43"/>
    <property type="match status" value="1"/>
</dbReference>
<evidence type="ECO:0000256" key="2">
    <source>
        <dbReference type="ARBA" id="ARBA00022670"/>
    </source>
</evidence>
<protein>
    <submittedName>
        <fullName evidence="12">Por secretion system C-terminal sorting domain-containing protein</fullName>
    </submittedName>
</protein>
<keyword evidence="6" id="KW-0862">Zinc</keyword>
<dbReference type="AlphaFoldDB" id="A0A1I7BC91"/>